<proteinExistence type="inferred from homology"/>
<dbReference type="SMART" id="SM00271">
    <property type="entry name" value="DnaJ"/>
    <property type="match status" value="1"/>
</dbReference>
<keyword evidence="4 7" id="KW-0472">Membrane</keyword>
<dbReference type="SUPFAM" id="SSF46565">
    <property type="entry name" value="Chaperone J-domain"/>
    <property type="match status" value="1"/>
</dbReference>
<comment type="similarity">
    <text evidence="6">Belongs to the TIM14 family.</text>
</comment>
<feature type="domain" description="J" evidence="8">
    <location>
        <begin position="180"/>
        <end position="229"/>
    </location>
</feature>
<organism evidence="9 10">
    <name type="scientific">SAR92 clade bacterium</name>
    <dbReference type="NCBI Taxonomy" id="2315479"/>
    <lineage>
        <taxon>Bacteria</taxon>
        <taxon>Pseudomonadati</taxon>
        <taxon>Pseudomonadota</taxon>
        <taxon>Gammaproteobacteria</taxon>
        <taxon>Cellvibrionales</taxon>
        <taxon>Porticoccaceae</taxon>
        <taxon>SAR92 clade</taxon>
    </lineage>
</organism>
<dbReference type="Proteomes" id="UP000318148">
    <property type="component" value="Unassembled WGS sequence"/>
</dbReference>
<feature type="transmembrane region" description="Helical" evidence="7">
    <location>
        <begin position="32"/>
        <end position="49"/>
    </location>
</feature>
<keyword evidence="3 7" id="KW-1133">Transmembrane helix</keyword>
<dbReference type="PROSITE" id="PS50076">
    <property type="entry name" value="DNAJ_2"/>
    <property type="match status" value="1"/>
</dbReference>
<dbReference type="Gene3D" id="1.10.287.110">
    <property type="entry name" value="DnaJ domain"/>
    <property type="match status" value="1"/>
</dbReference>
<evidence type="ECO:0000259" key="8">
    <source>
        <dbReference type="PROSITE" id="PS50076"/>
    </source>
</evidence>
<protein>
    <submittedName>
        <fullName evidence="9">Molecular chaperone DnaJ</fullName>
    </submittedName>
</protein>
<dbReference type="Pfam" id="PF00226">
    <property type="entry name" value="DnaJ"/>
    <property type="match status" value="1"/>
</dbReference>
<dbReference type="InterPro" id="IPR001623">
    <property type="entry name" value="DnaJ_domain"/>
</dbReference>
<evidence type="ECO:0000313" key="10">
    <source>
        <dbReference type="Proteomes" id="UP000318148"/>
    </source>
</evidence>
<dbReference type="AlphaFoldDB" id="A0A520LJF9"/>
<evidence type="ECO:0000256" key="4">
    <source>
        <dbReference type="ARBA" id="ARBA00023136"/>
    </source>
</evidence>
<feature type="transmembrane region" description="Helical" evidence="7">
    <location>
        <begin position="56"/>
        <end position="74"/>
    </location>
</feature>
<dbReference type="CDD" id="cd06257">
    <property type="entry name" value="DnaJ"/>
    <property type="match status" value="1"/>
</dbReference>
<keyword evidence="5" id="KW-0143">Chaperone</keyword>
<keyword evidence="2 7" id="KW-0812">Transmembrane</keyword>
<evidence type="ECO:0000313" key="9">
    <source>
        <dbReference type="EMBL" id="RZO01888.1"/>
    </source>
</evidence>
<evidence type="ECO:0000256" key="7">
    <source>
        <dbReference type="SAM" id="Phobius"/>
    </source>
</evidence>
<accession>A0A520LJF9</accession>
<evidence type="ECO:0000256" key="6">
    <source>
        <dbReference type="ARBA" id="ARBA00038105"/>
    </source>
</evidence>
<reference evidence="9 10" key="1">
    <citation type="submission" date="2019-02" db="EMBL/GenBank/DDBJ databases">
        <title>Prokaryotic population dynamics and viral predation in marine succession experiment using metagenomics: the confinement effect.</title>
        <authorList>
            <person name="Haro-Moreno J.M."/>
            <person name="Rodriguez-Valera F."/>
            <person name="Lopez-Perez M."/>
        </authorList>
    </citation>
    <scope>NUCLEOTIDE SEQUENCE [LARGE SCALE GENOMIC DNA]</scope>
    <source>
        <strain evidence="9">MED-G169</strain>
    </source>
</reference>
<sequence length="229" mass="25759">MYIILLFSLIVVSWIWMRRVKSLPEEERRSFLWKSGFIAVLLTTILLAATGRLHWLGAAITAVVPIFTFLFRWARRVLPLMRIFGGLKPRPSKFKTKTLTMDINFSTMEMNGYVKDGEYSGKSLSELTAQQLSDLSAYCKTNDKESYALLYGYMAVNGKTSDHAEENMSSANMNDLSEDEAYAILGLEKPSSKSEISKAHKSLIQKLHPDRGGSDYLAAKINAAKDKIS</sequence>
<evidence type="ECO:0000256" key="5">
    <source>
        <dbReference type="ARBA" id="ARBA00023186"/>
    </source>
</evidence>
<dbReference type="PANTHER" id="PTHR12763:SF28">
    <property type="entry name" value="GEO10507P1-RELATED"/>
    <property type="match status" value="1"/>
</dbReference>
<name>A0A520LJF9_9GAMM</name>
<evidence type="ECO:0000256" key="3">
    <source>
        <dbReference type="ARBA" id="ARBA00022989"/>
    </source>
</evidence>
<evidence type="ECO:0000256" key="2">
    <source>
        <dbReference type="ARBA" id="ARBA00022692"/>
    </source>
</evidence>
<dbReference type="InterPro" id="IPR036869">
    <property type="entry name" value="J_dom_sf"/>
</dbReference>
<dbReference type="EMBL" id="SHBO01000083">
    <property type="protein sequence ID" value="RZO01888.1"/>
    <property type="molecule type" value="Genomic_DNA"/>
</dbReference>
<comment type="subcellular location">
    <subcellularLocation>
        <location evidence="1">Membrane</location>
        <topology evidence="1">Single-pass membrane protein</topology>
    </subcellularLocation>
</comment>
<evidence type="ECO:0000256" key="1">
    <source>
        <dbReference type="ARBA" id="ARBA00004167"/>
    </source>
</evidence>
<comment type="caution">
    <text evidence="9">The sequence shown here is derived from an EMBL/GenBank/DDBJ whole genome shotgun (WGS) entry which is preliminary data.</text>
</comment>
<gene>
    <name evidence="9" type="ORF">EVB02_04765</name>
</gene>
<dbReference type="PANTHER" id="PTHR12763">
    <property type="match status" value="1"/>
</dbReference>
<dbReference type="GO" id="GO:0016020">
    <property type="term" value="C:membrane"/>
    <property type="evidence" value="ECO:0007669"/>
    <property type="project" value="UniProtKB-SubCell"/>
</dbReference>